<evidence type="ECO:0000313" key="1">
    <source>
        <dbReference type="EnsemblPlants" id="PGSC0003DMT400051094"/>
    </source>
</evidence>
<dbReference type="PaxDb" id="4113-PGSC0003DMT400051094"/>
<dbReference type="AlphaFoldDB" id="M1BRA3"/>
<dbReference type="EnsemblPlants" id="PGSC0003DMT400051094">
    <property type="protein sequence ID" value="PGSC0003DMT400051094"/>
    <property type="gene ID" value="PGSC0003DMG400019841"/>
</dbReference>
<reference evidence="1" key="2">
    <citation type="submission" date="2015-06" db="UniProtKB">
        <authorList>
            <consortium name="EnsemblPlants"/>
        </authorList>
    </citation>
    <scope>IDENTIFICATION</scope>
    <source>
        <strain evidence="1">DM1-3 516 R44</strain>
    </source>
</reference>
<dbReference type="Gramene" id="PGSC0003DMT400051094">
    <property type="protein sequence ID" value="PGSC0003DMT400051094"/>
    <property type="gene ID" value="PGSC0003DMG400019841"/>
</dbReference>
<sequence>MCNLCTGTKEPSCKLPMTTLYQLEVSLPEKSLHDSSNIKQKRCKFCNNVSFNLCCANSSKISVGVCQILQM</sequence>
<evidence type="ECO:0000313" key="2">
    <source>
        <dbReference type="Proteomes" id="UP000011115"/>
    </source>
</evidence>
<dbReference type="Proteomes" id="UP000011115">
    <property type="component" value="Unassembled WGS sequence"/>
</dbReference>
<keyword evidence="2" id="KW-1185">Reference proteome</keyword>
<organism evidence="1 2">
    <name type="scientific">Solanum tuberosum</name>
    <name type="common">Potato</name>
    <dbReference type="NCBI Taxonomy" id="4113"/>
    <lineage>
        <taxon>Eukaryota</taxon>
        <taxon>Viridiplantae</taxon>
        <taxon>Streptophyta</taxon>
        <taxon>Embryophyta</taxon>
        <taxon>Tracheophyta</taxon>
        <taxon>Spermatophyta</taxon>
        <taxon>Magnoliopsida</taxon>
        <taxon>eudicotyledons</taxon>
        <taxon>Gunneridae</taxon>
        <taxon>Pentapetalae</taxon>
        <taxon>asterids</taxon>
        <taxon>lamiids</taxon>
        <taxon>Solanales</taxon>
        <taxon>Solanaceae</taxon>
        <taxon>Solanoideae</taxon>
        <taxon>Solaneae</taxon>
        <taxon>Solanum</taxon>
    </lineage>
</organism>
<reference evidence="2" key="1">
    <citation type="journal article" date="2011" name="Nature">
        <title>Genome sequence and analysis of the tuber crop potato.</title>
        <authorList>
            <consortium name="The Potato Genome Sequencing Consortium"/>
        </authorList>
    </citation>
    <scope>NUCLEOTIDE SEQUENCE [LARGE SCALE GENOMIC DNA]</scope>
    <source>
        <strain evidence="2">cv. DM1-3 516 R44</strain>
    </source>
</reference>
<accession>M1BRA3</accession>
<name>M1BRA3_SOLTU</name>
<proteinExistence type="predicted"/>
<dbReference type="HOGENOM" id="CLU_2744970_0_0_1"/>
<protein>
    <submittedName>
        <fullName evidence="1">Uncharacterized protein</fullName>
    </submittedName>
</protein>
<dbReference type="InParanoid" id="M1BRA3"/>